<protein>
    <submittedName>
        <fullName evidence="2">Nucleoside-diphosphate-sugar epimerase</fullName>
    </submittedName>
</protein>
<dbReference type="EMBL" id="JACIBV010000001">
    <property type="protein sequence ID" value="MBB3732737.1"/>
    <property type="molecule type" value="Genomic_DNA"/>
</dbReference>
<keyword evidence="3" id="KW-1185">Reference proteome</keyword>
<gene>
    <name evidence="2" type="ORF">FHR33_008597</name>
</gene>
<sequence length="279" mass="29396">MRVLLAGATGAIGRQMLPLLLSAGHTVVGTSRSASGVAAIRAAGADAVRLDVFDRDATFRALADARPDAVIHQLTALGERRFEENARIRREGTRNLVEAAVKAGTGQIVAQSISWVYGPGAAPATEDEPLDASREGLVGPARALEEAAASMERHVVLRYGLLYGPGTWYSPGGWAEGELREGRLAAGAAVSSFVHVVDAARAALLALDWPDGVVNVVDDEPAAAWEWVPALAAALDLPAPPLTVEREGWERGASNAKARALGWRPAHPSWRIGFPGLTR</sequence>
<organism evidence="2 3">
    <name type="scientific">Nonomuraea dietziae</name>
    <dbReference type="NCBI Taxonomy" id="65515"/>
    <lineage>
        <taxon>Bacteria</taxon>
        <taxon>Bacillati</taxon>
        <taxon>Actinomycetota</taxon>
        <taxon>Actinomycetes</taxon>
        <taxon>Streptosporangiales</taxon>
        <taxon>Streptosporangiaceae</taxon>
        <taxon>Nonomuraea</taxon>
    </lineage>
</organism>
<dbReference type="RefSeq" id="WP_183659732.1">
    <property type="nucleotide sequence ID" value="NZ_JACIBV010000001.1"/>
</dbReference>
<dbReference type="SUPFAM" id="SSF51735">
    <property type="entry name" value="NAD(P)-binding Rossmann-fold domains"/>
    <property type="match status" value="1"/>
</dbReference>
<dbReference type="InterPro" id="IPR051783">
    <property type="entry name" value="NAD(P)-dependent_oxidoreduct"/>
</dbReference>
<comment type="caution">
    <text evidence="2">The sequence shown here is derived from an EMBL/GenBank/DDBJ whole genome shotgun (WGS) entry which is preliminary data.</text>
</comment>
<dbReference type="InterPro" id="IPR036291">
    <property type="entry name" value="NAD(P)-bd_dom_sf"/>
</dbReference>
<dbReference type="PANTHER" id="PTHR48079:SF6">
    <property type="entry name" value="NAD(P)-BINDING DOMAIN-CONTAINING PROTEIN-RELATED"/>
    <property type="match status" value="1"/>
</dbReference>
<dbReference type="Pfam" id="PF01370">
    <property type="entry name" value="Epimerase"/>
    <property type="match status" value="1"/>
</dbReference>
<feature type="domain" description="NAD-dependent epimerase/dehydratase" evidence="1">
    <location>
        <begin position="3"/>
        <end position="212"/>
    </location>
</feature>
<dbReference type="Proteomes" id="UP000579945">
    <property type="component" value="Unassembled WGS sequence"/>
</dbReference>
<dbReference type="GeneID" id="95394754"/>
<dbReference type="InterPro" id="IPR001509">
    <property type="entry name" value="Epimerase_deHydtase"/>
</dbReference>
<dbReference type="AlphaFoldDB" id="A0A7W5VQW0"/>
<name>A0A7W5VQW0_9ACTN</name>
<evidence type="ECO:0000313" key="2">
    <source>
        <dbReference type="EMBL" id="MBB3732737.1"/>
    </source>
</evidence>
<dbReference type="Gene3D" id="3.40.50.720">
    <property type="entry name" value="NAD(P)-binding Rossmann-like Domain"/>
    <property type="match status" value="1"/>
</dbReference>
<evidence type="ECO:0000259" key="1">
    <source>
        <dbReference type="Pfam" id="PF01370"/>
    </source>
</evidence>
<dbReference type="GO" id="GO:0005737">
    <property type="term" value="C:cytoplasm"/>
    <property type="evidence" value="ECO:0007669"/>
    <property type="project" value="TreeGrafter"/>
</dbReference>
<dbReference type="PANTHER" id="PTHR48079">
    <property type="entry name" value="PROTEIN YEEZ"/>
    <property type="match status" value="1"/>
</dbReference>
<accession>A0A7W5VQW0</accession>
<reference evidence="2 3" key="1">
    <citation type="submission" date="2020-08" db="EMBL/GenBank/DDBJ databases">
        <title>Sequencing the genomes of 1000 actinobacteria strains.</title>
        <authorList>
            <person name="Klenk H.-P."/>
        </authorList>
    </citation>
    <scope>NUCLEOTIDE SEQUENCE [LARGE SCALE GENOMIC DNA]</scope>
    <source>
        <strain evidence="2 3">DSM 44320</strain>
    </source>
</reference>
<proteinExistence type="predicted"/>
<dbReference type="GO" id="GO:0004029">
    <property type="term" value="F:aldehyde dehydrogenase (NAD+) activity"/>
    <property type="evidence" value="ECO:0007669"/>
    <property type="project" value="TreeGrafter"/>
</dbReference>
<evidence type="ECO:0000313" key="3">
    <source>
        <dbReference type="Proteomes" id="UP000579945"/>
    </source>
</evidence>